<evidence type="ECO:0000256" key="1">
    <source>
        <dbReference type="ARBA" id="ARBA00010062"/>
    </source>
</evidence>
<evidence type="ECO:0000313" key="5">
    <source>
        <dbReference type="EMBL" id="MFC4873713.1"/>
    </source>
</evidence>
<dbReference type="Pfam" id="PF13458">
    <property type="entry name" value="Peripla_BP_6"/>
    <property type="match status" value="1"/>
</dbReference>
<proteinExistence type="inferred from homology"/>
<evidence type="ECO:0000256" key="2">
    <source>
        <dbReference type="ARBA" id="ARBA00022729"/>
    </source>
</evidence>
<dbReference type="InterPro" id="IPR051010">
    <property type="entry name" value="BCAA_transport"/>
</dbReference>
<gene>
    <name evidence="5" type="ORF">ACFPFU_18570</name>
</gene>
<feature type="domain" description="Leucine-binding protein" evidence="4">
    <location>
        <begin position="235"/>
        <end position="500"/>
    </location>
</feature>
<evidence type="ECO:0000256" key="3">
    <source>
        <dbReference type="SAM" id="SignalP"/>
    </source>
</evidence>
<evidence type="ECO:0000259" key="4">
    <source>
        <dbReference type="Pfam" id="PF13458"/>
    </source>
</evidence>
<dbReference type="PANTHER" id="PTHR30483:SF6">
    <property type="entry name" value="PERIPLASMIC BINDING PROTEIN OF ABC TRANSPORTER FOR NATURAL AMINO ACIDS"/>
    <property type="match status" value="1"/>
</dbReference>
<dbReference type="InterPro" id="IPR011990">
    <property type="entry name" value="TPR-like_helical_dom_sf"/>
</dbReference>
<protein>
    <submittedName>
        <fullName evidence="5">ABC transporter substrate-binding protein</fullName>
    </submittedName>
</protein>
<dbReference type="RefSeq" id="WP_377066841.1">
    <property type="nucleotide sequence ID" value="NZ_JBHSJJ010000012.1"/>
</dbReference>
<dbReference type="InterPro" id="IPR028081">
    <property type="entry name" value="Leu-bd"/>
</dbReference>
<dbReference type="EMBL" id="JBHSJJ010000012">
    <property type="protein sequence ID" value="MFC4873713.1"/>
    <property type="molecule type" value="Genomic_DNA"/>
</dbReference>
<feature type="chain" id="PRO_5045181035" evidence="3">
    <location>
        <begin position="22"/>
        <end position="551"/>
    </location>
</feature>
<name>A0ABV9T5J1_9BACT</name>
<keyword evidence="2 3" id="KW-0732">Signal</keyword>
<sequence length="551" mass="62901">MKILVCTLLLCFSLGATFAQGELESYDKARKLTDQGEYAQAMEILRPYMDLENYGELSRYSRFHFARAAYANRQFELAKNALEPLLQDRGWKNIDEAYYLMALVHFQQSNPNEALKLIANINDGDIREEAHKATYEFLKVSSASVLMVQMGQYEENTGLVMALKEQLEKQGSLSSKEKATYDRIRDIALSTGREETVRREVDQTLDVAILLPFNYNGGSGVRSLQGNNFVLQLYQGIQMALENAKKEGLRLEVRTFDTERSPDRIKNILNDPFFTKADIILGPVYPEETEVVAAFSESYQIPYVNPLSNVNDNLRNYDYSYLFRPSIGSISEKVIDYCRRFKGKRVAVAYSGTTRDELLAEAFSALARRSGFQVVRSEKVTARTMRGFFDNIGLRGNDRPAVDMMVIFSDDPNVASPTFAMVESLSASIPVIVMDSWLYFNFASYEMMEAQNFHFIGNNTVSLGRPETDDFREAYYKRFNSYPPLNAFLGHELAHWVTQVINARNGFDLQKNLAQKGYMDGQLTFGFDFSQSRYNNFVPILRLEEGVLEQE</sequence>
<evidence type="ECO:0000313" key="6">
    <source>
        <dbReference type="Proteomes" id="UP001595818"/>
    </source>
</evidence>
<dbReference type="SUPFAM" id="SSF53822">
    <property type="entry name" value="Periplasmic binding protein-like I"/>
    <property type="match status" value="1"/>
</dbReference>
<organism evidence="5 6">
    <name type="scientific">Negadavirga shengliensis</name>
    <dbReference type="NCBI Taxonomy" id="1389218"/>
    <lineage>
        <taxon>Bacteria</taxon>
        <taxon>Pseudomonadati</taxon>
        <taxon>Bacteroidota</taxon>
        <taxon>Cytophagia</taxon>
        <taxon>Cytophagales</taxon>
        <taxon>Cyclobacteriaceae</taxon>
        <taxon>Negadavirga</taxon>
    </lineage>
</organism>
<dbReference type="InterPro" id="IPR028082">
    <property type="entry name" value="Peripla_BP_I"/>
</dbReference>
<reference evidence="6" key="1">
    <citation type="journal article" date="2019" name="Int. J. Syst. Evol. Microbiol.">
        <title>The Global Catalogue of Microorganisms (GCM) 10K type strain sequencing project: providing services to taxonomists for standard genome sequencing and annotation.</title>
        <authorList>
            <consortium name="The Broad Institute Genomics Platform"/>
            <consortium name="The Broad Institute Genome Sequencing Center for Infectious Disease"/>
            <person name="Wu L."/>
            <person name="Ma J."/>
        </authorList>
    </citation>
    <scope>NUCLEOTIDE SEQUENCE [LARGE SCALE GENOMIC DNA]</scope>
    <source>
        <strain evidence="6">CGMCC 4.7466</strain>
    </source>
</reference>
<dbReference type="PANTHER" id="PTHR30483">
    <property type="entry name" value="LEUCINE-SPECIFIC-BINDING PROTEIN"/>
    <property type="match status" value="1"/>
</dbReference>
<keyword evidence="6" id="KW-1185">Reference proteome</keyword>
<dbReference type="CDD" id="cd06268">
    <property type="entry name" value="PBP1_ABC_transporter_LIVBP-like"/>
    <property type="match status" value="1"/>
</dbReference>
<dbReference type="Gene3D" id="1.25.40.10">
    <property type="entry name" value="Tetratricopeptide repeat domain"/>
    <property type="match status" value="1"/>
</dbReference>
<comment type="similarity">
    <text evidence="1">Belongs to the leucine-binding protein family.</text>
</comment>
<accession>A0ABV9T5J1</accession>
<dbReference type="SUPFAM" id="SSF48452">
    <property type="entry name" value="TPR-like"/>
    <property type="match status" value="1"/>
</dbReference>
<dbReference type="Proteomes" id="UP001595818">
    <property type="component" value="Unassembled WGS sequence"/>
</dbReference>
<feature type="signal peptide" evidence="3">
    <location>
        <begin position="1"/>
        <end position="21"/>
    </location>
</feature>
<comment type="caution">
    <text evidence="5">The sequence shown here is derived from an EMBL/GenBank/DDBJ whole genome shotgun (WGS) entry which is preliminary data.</text>
</comment>
<dbReference type="Gene3D" id="3.40.50.2300">
    <property type="match status" value="2"/>
</dbReference>